<dbReference type="PhylomeDB" id="A0A0G4ETN3"/>
<keyword evidence="3" id="KW-1185">Reference proteome</keyword>
<evidence type="ECO:0000313" key="3">
    <source>
        <dbReference type="Proteomes" id="UP000041254"/>
    </source>
</evidence>
<sequence>MIPADVLGRVFASFLSVDDALRARAVGKTYSARLIDEAFLMRRIASSLAQQQLTGLIELLDGEFLEGQVRQVSIENVTRPIGEVVLQQEADIVRSLTKDNFLPVMVALDYLHFDTDKIFTNGSTQSLLWRIHRWVVVEGWLSDHNLAVKVLDSFGRYAFIARFIHQHVGIRAALRPSLLKMPEVIREQWRRCERGETHDDGIMAAVSLVANLGDAISCGLVDVSRQELARFFSNATAHRRCRRPTDIFTFSSTSTARPFSGNDTGDFWCTDLCVCVAGLPHPYTPHTPDHPGCPLPPSNAISDGDAKVRDVAGWCMVLPDQGGLKGVTESSVKCFTVEASLAIPCSGGKADEESAVRLHEGSIAVAKGIPMGDGGSTSASVAGFHVVLLSGALGGHICKPSISAAALEEAGACLKEVKMKTTICTFPMRALALHYLRMCVAEGCYEEISMMARSIRREVAVHMAAALSAVKRHHLALVLHWVAAIGHVCGPACDAIKFYLKDSILENIRDVPIVLPLLPSLTPAIQNAVKEALLDALFYNDSEGVLLKELVDALIDHTSKDVAERQREVDALRLKIDTLTVADQDRRGTERQPAEMDGEEEGQGEADQGIKA</sequence>
<dbReference type="VEuPathDB" id="CryptoDB:Vbra_13363"/>
<feature type="region of interest" description="Disordered" evidence="1">
    <location>
        <begin position="583"/>
        <end position="612"/>
    </location>
</feature>
<evidence type="ECO:0000313" key="2">
    <source>
        <dbReference type="EMBL" id="CEM01976.1"/>
    </source>
</evidence>
<gene>
    <name evidence="2" type="ORF">Vbra_13363</name>
</gene>
<dbReference type="AlphaFoldDB" id="A0A0G4ETN3"/>
<dbReference type="InParanoid" id="A0A0G4ETN3"/>
<proteinExistence type="predicted"/>
<dbReference type="Proteomes" id="UP000041254">
    <property type="component" value="Unassembled WGS sequence"/>
</dbReference>
<accession>A0A0G4ETN3</accession>
<protein>
    <submittedName>
        <fullName evidence="2">Uncharacterized protein</fullName>
    </submittedName>
</protein>
<dbReference type="EMBL" id="CDMY01000315">
    <property type="protein sequence ID" value="CEM01976.1"/>
    <property type="molecule type" value="Genomic_DNA"/>
</dbReference>
<name>A0A0G4ETN3_VITBC</name>
<feature type="compositionally biased region" description="Basic and acidic residues" evidence="1">
    <location>
        <begin position="583"/>
        <end position="594"/>
    </location>
</feature>
<evidence type="ECO:0000256" key="1">
    <source>
        <dbReference type="SAM" id="MobiDB-lite"/>
    </source>
</evidence>
<organism evidence="2 3">
    <name type="scientific">Vitrella brassicaformis (strain CCMP3155)</name>
    <dbReference type="NCBI Taxonomy" id="1169540"/>
    <lineage>
        <taxon>Eukaryota</taxon>
        <taxon>Sar</taxon>
        <taxon>Alveolata</taxon>
        <taxon>Colpodellida</taxon>
        <taxon>Vitrellaceae</taxon>
        <taxon>Vitrella</taxon>
    </lineage>
</organism>
<reference evidence="2 3" key="1">
    <citation type="submission" date="2014-11" db="EMBL/GenBank/DDBJ databases">
        <authorList>
            <person name="Zhu J."/>
            <person name="Qi W."/>
            <person name="Song R."/>
        </authorList>
    </citation>
    <scope>NUCLEOTIDE SEQUENCE [LARGE SCALE GENOMIC DNA]</scope>
</reference>